<sequence>MKFETAEEVAIVLLRTFKELDQLATTIRAGTSEEEFADYGRAVAHAIGNLDYQILAKIYREHPGLEKRDTGLHPPEMNAN</sequence>
<name>B4D5J1_9BACT</name>
<dbReference type="RefSeq" id="WP_006981504.1">
    <property type="nucleotide sequence ID" value="NZ_ABVL01000013.1"/>
</dbReference>
<dbReference type="Proteomes" id="UP000005824">
    <property type="component" value="Unassembled WGS sequence"/>
</dbReference>
<comment type="caution">
    <text evidence="1">The sequence shown here is derived from an EMBL/GenBank/DDBJ whole genome shotgun (WGS) entry which is preliminary data.</text>
</comment>
<evidence type="ECO:0000313" key="2">
    <source>
        <dbReference type="Proteomes" id="UP000005824"/>
    </source>
</evidence>
<evidence type="ECO:0000313" key="1">
    <source>
        <dbReference type="EMBL" id="EDY18396.1"/>
    </source>
</evidence>
<protein>
    <submittedName>
        <fullName evidence="1">Uncharacterized protein</fullName>
    </submittedName>
</protein>
<gene>
    <name evidence="1" type="ORF">CfE428DRAFT_4180</name>
</gene>
<dbReference type="InParanoid" id="B4D5J1"/>
<accession>B4D5J1</accession>
<reference evidence="1 2" key="1">
    <citation type="journal article" date="2011" name="J. Bacteriol.">
        <title>Genome sequence of Chthoniobacter flavus Ellin428, an aerobic heterotrophic soil bacterium.</title>
        <authorList>
            <person name="Kant R."/>
            <person name="van Passel M.W."/>
            <person name="Palva A."/>
            <person name="Lucas S."/>
            <person name="Lapidus A."/>
            <person name="Glavina Del Rio T."/>
            <person name="Dalin E."/>
            <person name="Tice H."/>
            <person name="Bruce D."/>
            <person name="Goodwin L."/>
            <person name="Pitluck S."/>
            <person name="Larimer F.W."/>
            <person name="Land M.L."/>
            <person name="Hauser L."/>
            <person name="Sangwan P."/>
            <person name="de Vos W.M."/>
            <person name="Janssen P.H."/>
            <person name="Smidt H."/>
        </authorList>
    </citation>
    <scope>NUCLEOTIDE SEQUENCE [LARGE SCALE GENOMIC DNA]</scope>
    <source>
        <strain evidence="1 2">Ellin428</strain>
    </source>
</reference>
<proteinExistence type="predicted"/>
<keyword evidence="2" id="KW-1185">Reference proteome</keyword>
<dbReference type="EMBL" id="ABVL01000013">
    <property type="protein sequence ID" value="EDY18396.1"/>
    <property type="molecule type" value="Genomic_DNA"/>
</dbReference>
<organism evidence="1 2">
    <name type="scientific">Chthoniobacter flavus Ellin428</name>
    <dbReference type="NCBI Taxonomy" id="497964"/>
    <lineage>
        <taxon>Bacteria</taxon>
        <taxon>Pseudomonadati</taxon>
        <taxon>Verrucomicrobiota</taxon>
        <taxon>Spartobacteria</taxon>
        <taxon>Chthoniobacterales</taxon>
        <taxon>Chthoniobacteraceae</taxon>
        <taxon>Chthoniobacter</taxon>
    </lineage>
</organism>
<dbReference type="AlphaFoldDB" id="B4D5J1"/>